<evidence type="ECO:0000256" key="2">
    <source>
        <dbReference type="HAMAP-Rule" id="MF_00795"/>
    </source>
</evidence>
<reference evidence="4" key="1">
    <citation type="journal article" date="2018" name="Curr. Microbiol.">
        <title>Cellulosimicrobium arenosum sp. nov., Isolated from Marine Sediment Sand.</title>
        <authorList>
            <person name="Oh M."/>
            <person name="Kim J.H."/>
            <person name="Yoon J.H."/>
            <person name="Schumann P."/>
            <person name="Kim W."/>
        </authorList>
    </citation>
    <scope>NUCLEOTIDE SEQUENCE</scope>
    <source>
        <strain evidence="4">KCTC 49039</strain>
    </source>
</reference>
<dbReference type="GO" id="GO:0005507">
    <property type="term" value="F:copper ion binding"/>
    <property type="evidence" value="ECO:0007669"/>
    <property type="project" value="TreeGrafter"/>
</dbReference>
<keyword evidence="2" id="KW-0963">Cytoplasm</keyword>
<comment type="subcellular location">
    <subcellularLocation>
        <location evidence="2">Cytoplasm</location>
    </subcellularLocation>
</comment>
<dbReference type="Pfam" id="PF03932">
    <property type="entry name" value="CutC"/>
    <property type="match status" value="1"/>
</dbReference>
<keyword evidence="5" id="KW-1185">Reference proteome</keyword>
<evidence type="ECO:0000256" key="3">
    <source>
        <dbReference type="SAM" id="MobiDB-lite"/>
    </source>
</evidence>
<dbReference type="SUPFAM" id="SSF110395">
    <property type="entry name" value="CutC-like"/>
    <property type="match status" value="1"/>
</dbReference>
<reference evidence="4" key="2">
    <citation type="submission" date="2020-09" db="EMBL/GenBank/DDBJ databases">
        <authorList>
            <person name="Yu Y."/>
        </authorList>
    </citation>
    <scope>NUCLEOTIDE SEQUENCE</scope>
    <source>
        <strain evidence="4">KCTC 49039</strain>
    </source>
</reference>
<dbReference type="InterPro" id="IPR036822">
    <property type="entry name" value="CutC-like_dom_sf"/>
</dbReference>
<name>A0A927G9H0_9MICO</name>
<dbReference type="Gene3D" id="3.20.20.380">
    <property type="entry name" value="Copper homeostasis (CutC) domain"/>
    <property type="match status" value="1"/>
</dbReference>
<accession>A0A927G9H0</accession>
<comment type="similarity">
    <text evidence="1 2">Belongs to the CutC family.</text>
</comment>
<evidence type="ECO:0000313" key="5">
    <source>
        <dbReference type="Proteomes" id="UP000610846"/>
    </source>
</evidence>
<sequence length="297" mass="29668">MHGGRERFPSPRRCTVQSGAQRREVALELAVQDPAGVGVAADVGARRVELCVALGATGGLTPSAGLLDAALDVARAAGVERGAPAVEVHVLVRPRPGGFTYDAVDLDLQVRDVRSAVAAGARGVVVGALDAAGRVDVAAVRALVDAAAGNEVTFHRALDVVTDPVEALDLLVDLGVARVLTSGGAPRSVDGLDRLRALATHAHDALEGRIQVMAGGGVRPQDVGALVAAGVDAVHLSAKRTVHDDAGPGGGGDGGFEVTDPGIAVVARAALDAAASGHAVRPPDGPGPHRVGDDATG</sequence>
<organism evidence="4 5">
    <name type="scientific">Cellulosimicrobium arenosum</name>
    <dbReference type="NCBI Taxonomy" id="2708133"/>
    <lineage>
        <taxon>Bacteria</taxon>
        <taxon>Bacillati</taxon>
        <taxon>Actinomycetota</taxon>
        <taxon>Actinomycetes</taxon>
        <taxon>Micrococcales</taxon>
        <taxon>Promicromonosporaceae</taxon>
        <taxon>Cellulosimicrobium</taxon>
    </lineage>
</organism>
<dbReference type="InterPro" id="IPR005627">
    <property type="entry name" value="CutC-like"/>
</dbReference>
<dbReference type="EMBL" id="JACYHB010000004">
    <property type="protein sequence ID" value="MBD8078810.1"/>
    <property type="molecule type" value="Genomic_DNA"/>
</dbReference>
<dbReference type="GO" id="GO:0005737">
    <property type="term" value="C:cytoplasm"/>
    <property type="evidence" value="ECO:0007669"/>
    <property type="project" value="UniProtKB-SubCell"/>
</dbReference>
<dbReference type="PANTHER" id="PTHR12598">
    <property type="entry name" value="COPPER HOMEOSTASIS PROTEIN CUTC"/>
    <property type="match status" value="1"/>
</dbReference>
<proteinExistence type="inferred from homology"/>
<comment type="caution">
    <text evidence="4">The sequence shown here is derived from an EMBL/GenBank/DDBJ whole genome shotgun (WGS) entry which is preliminary data.</text>
</comment>
<gene>
    <name evidence="2" type="primary">cutC</name>
    <name evidence="4" type="ORF">IF651_07030</name>
</gene>
<dbReference type="AlphaFoldDB" id="A0A927G9H0"/>
<dbReference type="HAMAP" id="MF_00795">
    <property type="entry name" value="CutC"/>
    <property type="match status" value="1"/>
</dbReference>
<dbReference type="PANTHER" id="PTHR12598:SF0">
    <property type="entry name" value="COPPER HOMEOSTASIS PROTEIN CUTC HOMOLOG"/>
    <property type="match status" value="1"/>
</dbReference>
<feature type="region of interest" description="Disordered" evidence="3">
    <location>
        <begin position="276"/>
        <end position="297"/>
    </location>
</feature>
<dbReference type="Proteomes" id="UP000610846">
    <property type="component" value="Unassembled WGS sequence"/>
</dbReference>
<comment type="caution">
    <text evidence="2">Once thought to be involved in copper homeostasis, experiments in E.coli have shown this is not the case.</text>
</comment>
<evidence type="ECO:0000256" key="1">
    <source>
        <dbReference type="ARBA" id="ARBA00007768"/>
    </source>
</evidence>
<protein>
    <recommendedName>
        <fullName evidence="2">PF03932 family protein CutC</fullName>
    </recommendedName>
</protein>
<evidence type="ECO:0000313" key="4">
    <source>
        <dbReference type="EMBL" id="MBD8078810.1"/>
    </source>
</evidence>